<keyword evidence="1" id="KW-0732">Signal</keyword>
<name>A0A7X0LL63_9BACT</name>
<protein>
    <recommendedName>
        <fullName evidence="4">Penicillin-binding protein activator LpoB</fullName>
    </recommendedName>
</protein>
<evidence type="ECO:0008006" key="4">
    <source>
        <dbReference type="Google" id="ProtNLM"/>
    </source>
</evidence>
<dbReference type="RefSeq" id="WP_184678181.1">
    <property type="nucleotide sequence ID" value="NZ_JACHGY010000001.1"/>
</dbReference>
<reference evidence="2 3" key="1">
    <citation type="submission" date="2020-08" db="EMBL/GenBank/DDBJ databases">
        <title>Genomic Encyclopedia of Type Strains, Phase IV (KMG-IV): sequencing the most valuable type-strain genomes for metagenomic binning, comparative biology and taxonomic classification.</title>
        <authorList>
            <person name="Goeker M."/>
        </authorList>
    </citation>
    <scope>NUCLEOTIDE SEQUENCE [LARGE SCALE GENOMIC DNA]</scope>
    <source>
        <strain evidence="2 3">DSM 103725</strain>
    </source>
</reference>
<dbReference type="Proteomes" id="UP000541810">
    <property type="component" value="Unassembled WGS sequence"/>
</dbReference>
<dbReference type="AlphaFoldDB" id="A0A7X0LL63"/>
<evidence type="ECO:0000256" key="1">
    <source>
        <dbReference type="SAM" id="SignalP"/>
    </source>
</evidence>
<evidence type="ECO:0000313" key="2">
    <source>
        <dbReference type="EMBL" id="MBB6430682.1"/>
    </source>
</evidence>
<gene>
    <name evidence="2" type="ORF">HNQ40_002488</name>
</gene>
<proteinExistence type="predicted"/>
<organism evidence="2 3">
    <name type="scientific">Algisphaera agarilytica</name>
    <dbReference type="NCBI Taxonomy" id="1385975"/>
    <lineage>
        <taxon>Bacteria</taxon>
        <taxon>Pseudomonadati</taxon>
        <taxon>Planctomycetota</taxon>
        <taxon>Phycisphaerae</taxon>
        <taxon>Phycisphaerales</taxon>
        <taxon>Phycisphaeraceae</taxon>
        <taxon>Algisphaera</taxon>
    </lineage>
</organism>
<dbReference type="InterPro" id="IPR014094">
    <property type="entry name" value="LpoB"/>
</dbReference>
<evidence type="ECO:0000313" key="3">
    <source>
        <dbReference type="Proteomes" id="UP000541810"/>
    </source>
</evidence>
<comment type="caution">
    <text evidence="2">The sequence shown here is derived from an EMBL/GenBank/DDBJ whole genome shotgun (WGS) entry which is preliminary data.</text>
</comment>
<feature type="signal peptide" evidence="1">
    <location>
        <begin position="1"/>
        <end position="20"/>
    </location>
</feature>
<dbReference type="Gene3D" id="3.40.50.10610">
    <property type="entry name" value="ABC-type transport auxiliary lipoprotein component"/>
    <property type="match status" value="1"/>
</dbReference>
<dbReference type="EMBL" id="JACHGY010000001">
    <property type="protein sequence ID" value="MBB6430682.1"/>
    <property type="molecule type" value="Genomic_DNA"/>
</dbReference>
<keyword evidence="3" id="KW-1185">Reference proteome</keyword>
<dbReference type="PROSITE" id="PS51257">
    <property type="entry name" value="PROKAR_LIPOPROTEIN"/>
    <property type="match status" value="1"/>
</dbReference>
<dbReference type="Pfam" id="PF13036">
    <property type="entry name" value="LpoB"/>
    <property type="match status" value="1"/>
</dbReference>
<feature type="chain" id="PRO_5031413040" description="Penicillin-binding protein activator LpoB" evidence="1">
    <location>
        <begin position="21"/>
        <end position="203"/>
    </location>
</feature>
<accession>A0A7X0LL63</accession>
<sequence>MTKLLSTTALAVAAACFVGACTNNPARRIDPQGTETITTYDQLDIQDATDAAAELSESLLASGRLGKDGEPSIIAIDRYINNTTQQIDRDEVIKKIRVTLNKAGVAQTLTTIDSRGETGGESNIASKFAKENIDNEGSAVTPDPLVPDYALTYKILENKARAGKIRQTTFTFQMSLVDVRNGLAVWEDEKQITKQGDKSSVGW</sequence>